<dbReference type="Pfam" id="PF21517">
    <property type="entry name" value="HTH_Tnp_Tc3_2_like"/>
    <property type="match status" value="1"/>
</dbReference>
<dbReference type="AlphaFoldDB" id="A0A915LUB1"/>
<dbReference type="Pfam" id="PF11427">
    <property type="entry name" value="HTH_Tnp_Tc3_1"/>
    <property type="match status" value="1"/>
</dbReference>
<proteinExistence type="predicted"/>
<dbReference type="InterPro" id="IPR048703">
    <property type="entry name" value="Tnp_Tc3-like_HTH"/>
</dbReference>
<reference evidence="5" key="1">
    <citation type="submission" date="2022-11" db="UniProtKB">
        <authorList>
            <consortium name="WormBaseParasite"/>
        </authorList>
    </citation>
    <scope>IDENTIFICATION</scope>
</reference>
<protein>
    <submittedName>
        <fullName evidence="5">Tc3 transposase DNA binding domain-containing protein</fullName>
    </submittedName>
</protein>
<dbReference type="InterPro" id="IPR009057">
    <property type="entry name" value="Homeodomain-like_sf"/>
</dbReference>
<organism evidence="4 5">
    <name type="scientific">Meloidogyne javanica</name>
    <name type="common">Root-knot nematode worm</name>
    <dbReference type="NCBI Taxonomy" id="6303"/>
    <lineage>
        <taxon>Eukaryota</taxon>
        <taxon>Metazoa</taxon>
        <taxon>Ecdysozoa</taxon>
        <taxon>Nematoda</taxon>
        <taxon>Chromadorea</taxon>
        <taxon>Rhabditida</taxon>
        <taxon>Tylenchina</taxon>
        <taxon>Tylenchomorpha</taxon>
        <taxon>Tylenchoidea</taxon>
        <taxon>Meloidogynidae</taxon>
        <taxon>Meloidogyninae</taxon>
        <taxon>Meloidogyne</taxon>
        <taxon>Meloidogyne incognita group</taxon>
    </lineage>
</organism>
<accession>A0A915LUB1</accession>
<dbReference type="GO" id="GO:0005634">
    <property type="term" value="C:nucleus"/>
    <property type="evidence" value="ECO:0007669"/>
    <property type="project" value="UniProtKB-SubCell"/>
</dbReference>
<feature type="domain" description="Transposable element Tc3 transposase-like DNA-binding HTH" evidence="3">
    <location>
        <begin position="66"/>
        <end position="101"/>
    </location>
</feature>
<name>A0A915LUB1_MELJA</name>
<sequence>MPRAKILTELERGKIIAFNDLGFSQREIAKRIGRSQKVICYFLKNPEGYGTIKRCGRHPKLSKRLKRRILKEVSNTTKGCRRIRAEIAPQVSYSTVYRAINDHLC</sequence>
<dbReference type="Gene3D" id="1.10.10.10">
    <property type="entry name" value="Winged helix-like DNA-binding domain superfamily/Winged helix DNA-binding domain"/>
    <property type="match status" value="1"/>
</dbReference>
<feature type="domain" description="Tc3 transposase DNA binding" evidence="2">
    <location>
        <begin position="7"/>
        <end position="51"/>
    </location>
</feature>
<evidence type="ECO:0000313" key="5">
    <source>
        <dbReference type="WBParaSite" id="scaffold19380_cov430.g19205"/>
    </source>
</evidence>
<dbReference type="Proteomes" id="UP000887561">
    <property type="component" value="Unplaced"/>
</dbReference>
<evidence type="ECO:0000259" key="2">
    <source>
        <dbReference type="Pfam" id="PF11427"/>
    </source>
</evidence>
<evidence type="ECO:0000256" key="1">
    <source>
        <dbReference type="ARBA" id="ARBA00004123"/>
    </source>
</evidence>
<dbReference type="InterPro" id="IPR025898">
    <property type="entry name" value="Tc3_transposase_DNA-bd_dom"/>
</dbReference>
<keyword evidence="4" id="KW-1185">Reference proteome</keyword>
<dbReference type="WBParaSite" id="scaffold19380_cov430.g19205">
    <property type="protein sequence ID" value="scaffold19380_cov430.g19205"/>
    <property type="gene ID" value="scaffold19380_cov430.g19205"/>
</dbReference>
<dbReference type="GO" id="GO:0003677">
    <property type="term" value="F:DNA binding"/>
    <property type="evidence" value="ECO:0007669"/>
    <property type="project" value="InterPro"/>
</dbReference>
<comment type="subcellular location">
    <subcellularLocation>
        <location evidence="1">Nucleus</location>
    </subcellularLocation>
</comment>
<dbReference type="Gene3D" id="1.10.10.60">
    <property type="entry name" value="Homeodomain-like"/>
    <property type="match status" value="1"/>
</dbReference>
<dbReference type="SUPFAM" id="SSF46689">
    <property type="entry name" value="Homeodomain-like"/>
    <property type="match status" value="1"/>
</dbReference>
<dbReference type="InterPro" id="IPR036388">
    <property type="entry name" value="WH-like_DNA-bd_sf"/>
</dbReference>
<evidence type="ECO:0000259" key="3">
    <source>
        <dbReference type="Pfam" id="PF21517"/>
    </source>
</evidence>
<evidence type="ECO:0000313" key="4">
    <source>
        <dbReference type="Proteomes" id="UP000887561"/>
    </source>
</evidence>